<name>A0ABU0MQP4_9PROT</name>
<proteinExistence type="predicted"/>
<dbReference type="Pfam" id="PF06568">
    <property type="entry name" value="YjiS-like"/>
    <property type="match status" value="1"/>
</dbReference>
<dbReference type="EMBL" id="JAUSVU010000020">
    <property type="protein sequence ID" value="MDQ0535785.1"/>
    <property type="molecule type" value="Genomic_DNA"/>
</dbReference>
<protein>
    <submittedName>
        <fullName evidence="2">Uncharacterized protein YjiS (DUF1127 family)</fullName>
    </submittedName>
</protein>
<accession>A0ABU0MQP4</accession>
<evidence type="ECO:0000313" key="2">
    <source>
        <dbReference type="EMBL" id="MDQ0535785.1"/>
    </source>
</evidence>
<comment type="caution">
    <text evidence="2">The sequence shown here is derived from an EMBL/GenBank/DDBJ whole genome shotgun (WGS) entry which is preliminary data.</text>
</comment>
<evidence type="ECO:0000313" key="3">
    <source>
        <dbReference type="Proteomes" id="UP001244552"/>
    </source>
</evidence>
<evidence type="ECO:0000259" key="1">
    <source>
        <dbReference type="Pfam" id="PF06568"/>
    </source>
</evidence>
<feature type="domain" description="YjiS-like" evidence="1">
    <location>
        <begin position="57"/>
        <end position="85"/>
    </location>
</feature>
<gene>
    <name evidence="2" type="ORF">QO018_004669</name>
</gene>
<dbReference type="InterPro" id="IPR009506">
    <property type="entry name" value="YjiS-like"/>
</dbReference>
<keyword evidence="3" id="KW-1185">Reference proteome</keyword>
<dbReference type="Proteomes" id="UP001244552">
    <property type="component" value="Unassembled WGS sequence"/>
</dbReference>
<organism evidence="2 3">
    <name type="scientific">Azospirillum picis</name>
    <dbReference type="NCBI Taxonomy" id="488438"/>
    <lineage>
        <taxon>Bacteria</taxon>
        <taxon>Pseudomonadati</taxon>
        <taxon>Pseudomonadota</taxon>
        <taxon>Alphaproteobacteria</taxon>
        <taxon>Rhodospirillales</taxon>
        <taxon>Azospirillaceae</taxon>
        <taxon>Azospirillum</taxon>
    </lineage>
</organism>
<dbReference type="RefSeq" id="WP_246513499.1">
    <property type="nucleotide sequence ID" value="NZ_JAGINO010000022.1"/>
</dbReference>
<sequence>MRHTDVTRSSGSYTAARRAVPAVDRVIRVREEAQGEAKAGLVGRSAWWLFELLFATLERHKQRQALSALDDHLLKDIGISRAEAEQEVTKPFWRG</sequence>
<reference evidence="2 3" key="1">
    <citation type="submission" date="2023-07" db="EMBL/GenBank/DDBJ databases">
        <title>Genomic Encyclopedia of Type Strains, Phase IV (KMG-IV): sequencing the most valuable type-strain genomes for metagenomic binning, comparative biology and taxonomic classification.</title>
        <authorList>
            <person name="Goeker M."/>
        </authorList>
    </citation>
    <scope>NUCLEOTIDE SEQUENCE [LARGE SCALE GENOMIC DNA]</scope>
    <source>
        <strain evidence="2 3">DSM 19922</strain>
    </source>
</reference>